<dbReference type="InterPro" id="IPR008201">
    <property type="entry name" value="HepT-like"/>
</dbReference>
<dbReference type="PANTHER" id="PTHR34139:SF1">
    <property type="entry name" value="RNASE MJ1380-RELATED"/>
    <property type="match status" value="1"/>
</dbReference>
<dbReference type="EMBL" id="JACHML010000001">
    <property type="protein sequence ID" value="MBB6392700.1"/>
    <property type="molecule type" value="Genomic_DNA"/>
</dbReference>
<evidence type="ECO:0000313" key="6">
    <source>
        <dbReference type="EMBL" id="MBB6392700.1"/>
    </source>
</evidence>
<dbReference type="Pfam" id="PF01934">
    <property type="entry name" value="HepT-like"/>
    <property type="match status" value="1"/>
</dbReference>
<keyword evidence="7" id="KW-1185">Reference proteome</keyword>
<evidence type="ECO:0000256" key="5">
    <source>
        <dbReference type="ARBA" id="ARBA00022801"/>
    </source>
</evidence>
<dbReference type="GO" id="GO:0000166">
    <property type="term" value="F:nucleotide binding"/>
    <property type="evidence" value="ECO:0007669"/>
    <property type="project" value="UniProtKB-KW"/>
</dbReference>
<name>A0A7X0KVX7_9MICO</name>
<evidence type="ECO:0000256" key="2">
    <source>
        <dbReference type="ARBA" id="ARBA00022649"/>
    </source>
</evidence>
<accession>A0A7X0KVX7</accession>
<keyword evidence="3" id="KW-0540">Nuclease</keyword>
<gene>
    <name evidence="6" type="ORF">HD594_003013</name>
</gene>
<dbReference type="InterPro" id="IPR051813">
    <property type="entry name" value="HepT_RNase_toxin"/>
</dbReference>
<proteinExistence type="predicted"/>
<dbReference type="Proteomes" id="UP000537775">
    <property type="component" value="Unassembled WGS sequence"/>
</dbReference>
<organism evidence="6 7">
    <name type="scientific">Microbacterium thalassium</name>
    <dbReference type="NCBI Taxonomy" id="362649"/>
    <lineage>
        <taxon>Bacteria</taxon>
        <taxon>Bacillati</taxon>
        <taxon>Actinomycetota</taxon>
        <taxon>Actinomycetes</taxon>
        <taxon>Micrococcales</taxon>
        <taxon>Microbacteriaceae</taxon>
        <taxon>Microbacterium</taxon>
    </lineage>
</organism>
<keyword evidence="5" id="KW-0378">Hydrolase</keyword>
<dbReference type="GO" id="GO:0004540">
    <property type="term" value="F:RNA nuclease activity"/>
    <property type="evidence" value="ECO:0007669"/>
    <property type="project" value="InterPro"/>
</dbReference>
<dbReference type="PANTHER" id="PTHR34139">
    <property type="entry name" value="UPF0331 PROTEIN MJ0127"/>
    <property type="match status" value="1"/>
</dbReference>
<keyword evidence="2" id="KW-1277">Toxin-antitoxin system</keyword>
<reference evidence="6 7" key="1">
    <citation type="submission" date="2020-08" db="EMBL/GenBank/DDBJ databases">
        <title>Sequencing the genomes of 1000 actinobacteria strains.</title>
        <authorList>
            <person name="Klenk H.-P."/>
        </authorList>
    </citation>
    <scope>NUCLEOTIDE SEQUENCE [LARGE SCALE GENOMIC DNA]</scope>
    <source>
        <strain evidence="6 7">DSM 12511</strain>
    </source>
</reference>
<evidence type="ECO:0000256" key="1">
    <source>
        <dbReference type="ARBA" id="ARBA00022553"/>
    </source>
</evidence>
<sequence length="109" mass="12274">MVLDDIARFAVTAARVVGRGPEPFFDPDDDDQRRIAKSVLIDLSTAADRLPESFRQQHPDINWSGIRAVRNFIAHDYAGTDIQILWRAIAVEFPRIVAQLESASPMPEE</sequence>
<protein>
    <submittedName>
        <fullName evidence="6">Uncharacterized protein with HEPN domain</fullName>
    </submittedName>
</protein>
<evidence type="ECO:0000256" key="3">
    <source>
        <dbReference type="ARBA" id="ARBA00022722"/>
    </source>
</evidence>
<evidence type="ECO:0000313" key="7">
    <source>
        <dbReference type="Proteomes" id="UP000537775"/>
    </source>
</evidence>
<dbReference type="RefSeq" id="WP_271171143.1">
    <property type="nucleotide sequence ID" value="NZ_BAAAJR010000001.1"/>
</dbReference>
<evidence type="ECO:0000256" key="4">
    <source>
        <dbReference type="ARBA" id="ARBA00022741"/>
    </source>
</evidence>
<keyword evidence="4" id="KW-0547">Nucleotide-binding</keyword>
<keyword evidence="1" id="KW-0597">Phosphoprotein</keyword>
<dbReference type="AlphaFoldDB" id="A0A7X0KVX7"/>
<dbReference type="GO" id="GO:0110001">
    <property type="term" value="C:toxin-antitoxin complex"/>
    <property type="evidence" value="ECO:0007669"/>
    <property type="project" value="InterPro"/>
</dbReference>
<comment type="caution">
    <text evidence="6">The sequence shown here is derived from an EMBL/GenBank/DDBJ whole genome shotgun (WGS) entry which is preliminary data.</text>
</comment>
<dbReference type="GO" id="GO:0016787">
    <property type="term" value="F:hydrolase activity"/>
    <property type="evidence" value="ECO:0007669"/>
    <property type="project" value="UniProtKB-KW"/>
</dbReference>